<dbReference type="KEGG" id="eus:EUTSA_v10022191mg"/>
<evidence type="ECO:0000313" key="2">
    <source>
        <dbReference type="Proteomes" id="UP000030689"/>
    </source>
</evidence>
<gene>
    <name evidence="1" type="ORF">EUTSA_v10022191mg</name>
</gene>
<keyword evidence="2" id="KW-1185">Reference proteome</keyword>
<dbReference type="Proteomes" id="UP000030689">
    <property type="component" value="Unassembled WGS sequence"/>
</dbReference>
<evidence type="ECO:0000313" key="1">
    <source>
        <dbReference type="EMBL" id="ESQ48890.1"/>
    </source>
</evidence>
<dbReference type="EMBL" id="KI517408">
    <property type="protein sequence ID" value="ESQ48890.1"/>
    <property type="molecule type" value="Genomic_DNA"/>
</dbReference>
<proteinExistence type="predicted"/>
<organism evidence="1 2">
    <name type="scientific">Eutrema salsugineum</name>
    <name type="common">Saltwater cress</name>
    <name type="synonym">Sisymbrium salsugineum</name>
    <dbReference type="NCBI Taxonomy" id="72664"/>
    <lineage>
        <taxon>Eukaryota</taxon>
        <taxon>Viridiplantae</taxon>
        <taxon>Streptophyta</taxon>
        <taxon>Embryophyta</taxon>
        <taxon>Tracheophyta</taxon>
        <taxon>Spermatophyta</taxon>
        <taxon>Magnoliopsida</taxon>
        <taxon>eudicotyledons</taxon>
        <taxon>Gunneridae</taxon>
        <taxon>Pentapetalae</taxon>
        <taxon>rosids</taxon>
        <taxon>malvids</taxon>
        <taxon>Brassicales</taxon>
        <taxon>Brassicaceae</taxon>
        <taxon>Eutremeae</taxon>
        <taxon>Eutrema</taxon>
    </lineage>
</organism>
<dbReference type="AlphaFoldDB" id="V4LEI9"/>
<protein>
    <submittedName>
        <fullName evidence="1">Uncharacterized protein</fullName>
    </submittedName>
</protein>
<accession>V4LEI9</accession>
<reference evidence="1 2" key="1">
    <citation type="journal article" date="2013" name="Front. Plant Sci.">
        <title>The Reference Genome of the Halophytic Plant Eutrema salsugineum.</title>
        <authorList>
            <person name="Yang R."/>
            <person name="Jarvis D.E."/>
            <person name="Chen H."/>
            <person name="Beilstein M.A."/>
            <person name="Grimwood J."/>
            <person name="Jenkins J."/>
            <person name="Shu S."/>
            <person name="Prochnik S."/>
            <person name="Xin M."/>
            <person name="Ma C."/>
            <person name="Schmutz J."/>
            <person name="Wing R.A."/>
            <person name="Mitchell-Olds T."/>
            <person name="Schumaker K.S."/>
            <person name="Wang X."/>
        </authorList>
    </citation>
    <scope>NUCLEOTIDE SEQUENCE [LARGE SCALE GENOMIC DNA]</scope>
</reference>
<sequence>MTATGNVLINGDRLLTDRREREKGGNGIGDWEQNRNTVSKSSLTQKYNRPKLVFFHPFGFPVYFAGSDRRRTFRLSCPRTHRGYAASASGPSNSRPSERLRRLGLGLACERYNKSLSCYLLINAFCFRRSEAEISISYMSTRCYHHSSFSSSLAARFPL</sequence>
<name>V4LEI9_EUTSA</name>
<dbReference type="Gramene" id="ESQ48890">
    <property type="protein sequence ID" value="ESQ48890"/>
    <property type="gene ID" value="EUTSA_v10022191mg"/>
</dbReference>